<dbReference type="EMBL" id="CP018632">
    <property type="protein sequence ID" value="ASJ71593.1"/>
    <property type="molecule type" value="Genomic_DNA"/>
</dbReference>
<dbReference type="Proteomes" id="UP000250079">
    <property type="component" value="Chromosome"/>
</dbReference>
<feature type="domain" description="EAL" evidence="2">
    <location>
        <begin position="424"/>
        <end position="674"/>
    </location>
</feature>
<dbReference type="InterPro" id="IPR052155">
    <property type="entry name" value="Biofilm_reg_signaling"/>
</dbReference>
<evidence type="ECO:0000256" key="1">
    <source>
        <dbReference type="ARBA" id="ARBA00001946"/>
    </source>
</evidence>
<dbReference type="GO" id="GO:0003824">
    <property type="term" value="F:catalytic activity"/>
    <property type="evidence" value="ECO:0007669"/>
    <property type="project" value="UniProtKB-ARBA"/>
</dbReference>
<organism evidence="4 5">
    <name type="scientific">Granulosicoccus antarcticus IMCC3135</name>
    <dbReference type="NCBI Taxonomy" id="1192854"/>
    <lineage>
        <taxon>Bacteria</taxon>
        <taxon>Pseudomonadati</taxon>
        <taxon>Pseudomonadota</taxon>
        <taxon>Gammaproteobacteria</taxon>
        <taxon>Chromatiales</taxon>
        <taxon>Granulosicoccaceae</taxon>
        <taxon>Granulosicoccus</taxon>
    </lineage>
</organism>
<dbReference type="SMART" id="SM00052">
    <property type="entry name" value="EAL"/>
    <property type="match status" value="1"/>
</dbReference>
<protein>
    <submittedName>
        <fullName evidence="4">Putative signaling protein</fullName>
    </submittedName>
</protein>
<keyword evidence="5" id="KW-1185">Reference proteome</keyword>
<dbReference type="CDD" id="cd01949">
    <property type="entry name" value="GGDEF"/>
    <property type="match status" value="1"/>
</dbReference>
<evidence type="ECO:0000313" key="4">
    <source>
        <dbReference type="EMBL" id="ASJ71593.1"/>
    </source>
</evidence>
<dbReference type="Gene3D" id="3.20.20.450">
    <property type="entry name" value="EAL domain"/>
    <property type="match status" value="1"/>
</dbReference>
<dbReference type="InterPro" id="IPR035919">
    <property type="entry name" value="EAL_sf"/>
</dbReference>
<name>A0A2Z2NKD4_9GAMM</name>
<comment type="cofactor">
    <cofactor evidence="1">
        <name>Mg(2+)</name>
        <dbReference type="ChEBI" id="CHEBI:18420"/>
    </cofactor>
</comment>
<dbReference type="SUPFAM" id="SSF55785">
    <property type="entry name" value="PYP-like sensor domain (PAS domain)"/>
    <property type="match status" value="1"/>
</dbReference>
<dbReference type="InterPro" id="IPR035965">
    <property type="entry name" value="PAS-like_dom_sf"/>
</dbReference>
<dbReference type="NCBIfam" id="TIGR00254">
    <property type="entry name" value="GGDEF"/>
    <property type="match status" value="1"/>
</dbReference>
<dbReference type="SUPFAM" id="SSF141868">
    <property type="entry name" value="EAL domain-like"/>
    <property type="match status" value="1"/>
</dbReference>
<dbReference type="AlphaFoldDB" id="A0A2Z2NKD4"/>
<evidence type="ECO:0000259" key="2">
    <source>
        <dbReference type="PROSITE" id="PS50883"/>
    </source>
</evidence>
<dbReference type="KEGG" id="gai:IMCC3135_07435"/>
<dbReference type="CDD" id="cd01948">
    <property type="entry name" value="EAL"/>
    <property type="match status" value="1"/>
</dbReference>
<gene>
    <name evidence="4" type="ORF">IMCC3135_07435</name>
</gene>
<dbReference type="Gene3D" id="3.30.70.270">
    <property type="match status" value="1"/>
</dbReference>
<dbReference type="PROSITE" id="PS50883">
    <property type="entry name" value="EAL"/>
    <property type="match status" value="1"/>
</dbReference>
<dbReference type="SMART" id="SM00267">
    <property type="entry name" value="GGDEF"/>
    <property type="match status" value="1"/>
</dbReference>
<dbReference type="InterPro" id="IPR000160">
    <property type="entry name" value="GGDEF_dom"/>
</dbReference>
<dbReference type="InterPro" id="IPR001633">
    <property type="entry name" value="EAL_dom"/>
</dbReference>
<dbReference type="InterPro" id="IPR029787">
    <property type="entry name" value="Nucleotide_cyclase"/>
</dbReference>
<dbReference type="OrthoDB" id="1316910at2"/>
<reference evidence="4 5" key="1">
    <citation type="submission" date="2016-12" db="EMBL/GenBank/DDBJ databases">
        <authorList>
            <person name="Song W.-J."/>
            <person name="Kurnit D.M."/>
        </authorList>
    </citation>
    <scope>NUCLEOTIDE SEQUENCE [LARGE SCALE GENOMIC DNA]</scope>
    <source>
        <strain evidence="4 5">IMCC3135</strain>
    </source>
</reference>
<dbReference type="PANTHER" id="PTHR44757:SF2">
    <property type="entry name" value="BIOFILM ARCHITECTURE MAINTENANCE PROTEIN MBAA"/>
    <property type="match status" value="1"/>
</dbReference>
<proteinExistence type="predicted"/>
<evidence type="ECO:0000313" key="5">
    <source>
        <dbReference type="Proteomes" id="UP000250079"/>
    </source>
</evidence>
<sequence>MSNNSQLSVRQATVVCLENRLSELKRVHQPLWVYDFDDASIVWANTEALALWRAQTRQELSERDLSVDMTQVVMMRLRQYQQDFANDDTAEFKEYWTLYPNGEPQPVEVLFSAFRLGDGRMSMFCEAQGFQRLDNDALRSSQALMHTSVMITLYSAKGEPLYRNPAARASVRSSDEHLHEHFTDKTARHRLDNSGEQEVNFVASVHVGSGDRWHDISARRCLDAVSAESAWLISEVDVSQLKATQERANYLAEHDTLTGLPNRNHVSVVLEQRVLQMCARGEQGALIFIDLDHFKDINDSLGHEAGDRLLVEIADRLKHLVGDTDNIARLGGDEFLLLMGPLRDRREVDEMINQLKQHLSEPMMLQGRNVRVTPSIGVSLFPADGKNINELMRHADLAMYHAKGLGRNEAAYFTPDMSEAVDSRINLESELMVALQEDQFSAYFQPRVDVQTGDIHGAEALVRWLHPERGMISPADFIPACEDSGLIGKLGKFVLTQAVIAQRCWAENGHTLKISVNLSPVQFVAETLVEDFIQIVEDNGGDPHSMELEITESVLLGNDQATINKLQALVDYGFHIAIDDFGTGYSNLSYLHRYPISCLKIDRSFIAQIESAQPIIELIISMARLFDLDVVAEGVETAAQLQALKAYDCQEYQGFFYAGAVALGDFTALLDCDGAAAA</sequence>
<feature type="domain" description="GGDEF" evidence="3">
    <location>
        <begin position="282"/>
        <end position="415"/>
    </location>
</feature>
<dbReference type="Pfam" id="PF00990">
    <property type="entry name" value="GGDEF"/>
    <property type="match status" value="1"/>
</dbReference>
<dbReference type="FunFam" id="3.30.70.270:FF:000001">
    <property type="entry name" value="Diguanylate cyclase domain protein"/>
    <property type="match status" value="1"/>
</dbReference>
<dbReference type="PANTHER" id="PTHR44757">
    <property type="entry name" value="DIGUANYLATE CYCLASE DGCP"/>
    <property type="match status" value="1"/>
</dbReference>
<dbReference type="Pfam" id="PF00563">
    <property type="entry name" value="EAL"/>
    <property type="match status" value="1"/>
</dbReference>
<dbReference type="PROSITE" id="PS50887">
    <property type="entry name" value="GGDEF"/>
    <property type="match status" value="1"/>
</dbReference>
<dbReference type="RefSeq" id="WP_088917015.1">
    <property type="nucleotide sequence ID" value="NZ_CP018632.1"/>
</dbReference>
<accession>A0A2Z2NKD4</accession>
<dbReference type="SUPFAM" id="SSF55073">
    <property type="entry name" value="Nucleotide cyclase"/>
    <property type="match status" value="1"/>
</dbReference>
<dbReference type="InterPro" id="IPR043128">
    <property type="entry name" value="Rev_trsase/Diguanyl_cyclase"/>
</dbReference>
<evidence type="ECO:0000259" key="3">
    <source>
        <dbReference type="PROSITE" id="PS50887"/>
    </source>
</evidence>